<dbReference type="EMBL" id="DMND01000102">
    <property type="protein sequence ID" value="HAN27521.1"/>
    <property type="molecule type" value="Genomic_DNA"/>
</dbReference>
<accession>A0A3C1KLQ1</accession>
<evidence type="ECO:0000256" key="1">
    <source>
        <dbReference type="SAM" id="SignalP"/>
    </source>
</evidence>
<sequence>MSPIISLPRSRAALTGLAALLLLQCTPLSAQTLVVDRYTVLAATPTAAQQDLLGGIARITFPVEVVTVGEALATALDSSGYTLAAAQGTDDSRDILLQLPLPDAHRSLGPMPLRLALQTLAGPAWRLLEDPLHRLVAFERCPAFAEEQPSWSM</sequence>
<keyword evidence="1" id="KW-0732">Signal</keyword>
<gene>
    <name evidence="2" type="ORF">DCP75_07350</name>
</gene>
<proteinExistence type="predicted"/>
<comment type="caution">
    <text evidence="2">The sequence shown here is derived from an EMBL/GenBank/DDBJ whole genome shotgun (WGS) entry which is preliminary data.</text>
</comment>
<dbReference type="AlphaFoldDB" id="A0A3C1KLQ1"/>
<reference evidence="2 3" key="1">
    <citation type="journal article" date="2018" name="Nat. Biotechnol.">
        <title>A standardized bacterial taxonomy based on genome phylogeny substantially revises the tree of life.</title>
        <authorList>
            <person name="Parks D.H."/>
            <person name="Chuvochina M."/>
            <person name="Waite D.W."/>
            <person name="Rinke C."/>
            <person name="Skarshewski A."/>
            <person name="Chaumeil P.A."/>
            <person name="Hugenholtz P."/>
        </authorList>
    </citation>
    <scope>NUCLEOTIDE SEQUENCE [LARGE SCALE GENOMIC DNA]</scope>
    <source>
        <strain evidence="2">UBA9158</strain>
    </source>
</reference>
<dbReference type="NCBIfam" id="TIGR03748">
    <property type="entry name" value="conj_PilL"/>
    <property type="match status" value="1"/>
</dbReference>
<evidence type="ECO:0000313" key="3">
    <source>
        <dbReference type="Proteomes" id="UP000259273"/>
    </source>
</evidence>
<feature type="signal peptide" evidence="1">
    <location>
        <begin position="1"/>
        <end position="30"/>
    </location>
</feature>
<organism evidence="2 3">
    <name type="scientific">Haliea salexigens</name>
    <dbReference type="NCBI Taxonomy" id="287487"/>
    <lineage>
        <taxon>Bacteria</taxon>
        <taxon>Pseudomonadati</taxon>
        <taxon>Pseudomonadota</taxon>
        <taxon>Gammaproteobacteria</taxon>
        <taxon>Cellvibrionales</taxon>
        <taxon>Halieaceae</taxon>
        <taxon>Haliea</taxon>
    </lineage>
</organism>
<protein>
    <submittedName>
        <fullName evidence="2">Pili assembly chaperone</fullName>
    </submittedName>
</protein>
<dbReference type="InterPro" id="IPR022260">
    <property type="entry name" value="Integr_conj_element_PilL"/>
</dbReference>
<name>A0A3C1KLQ1_9GAMM</name>
<feature type="chain" id="PRO_5017825060" evidence="1">
    <location>
        <begin position="31"/>
        <end position="153"/>
    </location>
</feature>
<evidence type="ECO:0000313" key="2">
    <source>
        <dbReference type="EMBL" id="HAN27521.1"/>
    </source>
</evidence>
<dbReference type="Proteomes" id="UP000259273">
    <property type="component" value="Unassembled WGS sequence"/>
</dbReference>